<dbReference type="InterPro" id="IPR036291">
    <property type="entry name" value="NAD(P)-bd_dom_sf"/>
</dbReference>
<dbReference type="CDD" id="cd01076">
    <property type="entry name" value="NAD_bind_1_Glu_DH"/>
    <property type="match status" value="1"/>
</dbReference>
<comment type="caution">
    <text evidence="4">The sequence shown here is derived from an EMBL/GenBank/DDBJ whole genome shotgun (WGS) entry which is preliminary data.</text>
</comment>
<dbReference type="PANTHER" id="PTHR11606">
    <property type="entry name" value="GLUTAMATE DEHYDROGENASE"/>
    <property type="match status" value="1"/>
</dbReference>
<evidence type="ECO:0000313" key="4">
    <source>
        <dbReference type="EMBL" id="KAK9010482.1"/>
    </source>
</evidence>
<dbReference type="Gene3D" id="3.40.50.720">
    <property type="entry name" value="NAD(P)-binding Rossmann-like Domain"/>
    <property type="match status" value="1"/>
</dbReference>
<dbReference type="Proteomes" id="UP001396334">
    <property type="component" value="Unassembled WGS sequence"/>
</dbReference>
<name>A0ABR2RC16_9ROSI</name>
<evidence type="ECO:0000259" key="3">
    <source>
        <dbReference type="SMART" id="SM00839"/>
    </source>
</evidence>
<keyword evidence="5" id="KW-1185">Reference proteome</keyword>
<keyword evidence="1" id="KW-0560">Oxidoreductase</keyword>
<evidence type="ECO:0000256" key="1">
    <source>
        <dbReference type="ARBA" id="ARBA00023002"/>
    </source>
</evidence>
<evidence type="ECO:0000313" key="5">
    <source>
        <dbReference type="Proteomes" id="UP001396334"/>
    </source>
</evidence>
<evidence type="ECO:0000256" key="2">
    <source>
        <dbReference type="ARBA" id="ARBA00023027"/>
    </source>
</evidence>
<dbReference type="InterPro" id="IPR033922">
    <property type="entry name" value="NAD_bind_Glu_DH"/>
</dbReference>
<feature type="domain" description="Glutamate/phenylalanine/leucine/valine/L-tryptophan dehydrogenase C-terminal" evidence="3">
    <location>
        <begin position="52"/>
        <end position="248"/>
    </location>
</feature>
<dbReference type="PANTHER" id="PTHR11606:SF29">
    <property type="entry name" value="GLUTAMATE DEHYDROGENASE 3-RELATED"/>
    <property type="match status" value="1"/>
</dbReference>
<dbReference type="Pfam" id="PF00208">
    <property type="entry name" value="ELFV_dehydrog"/>
    <property type="match status" value="1"/>
</dbReference>
<sequence>MMIEIEIDVRNMLDDFGLKDKQQVTTLQNKWYIVRNVVHVLLPLNFIALFTGDILPAKSRCYIVLEPILWKIVAISDITGAIKNIHGISIPDLLKHVKENKGVKGFHGRDSIHPESILVEDCDIYIPVALGGVINRGNANKIKVKFVIEAANHPTHPEANGILSKKGVIIIPDKYANSRGVTISYLEWVQNIQGFMWDEEKVNNELRTYMTKGFEDVKEMCQTHNYDLRMRAFTLGVNHVFQSQATKDKDTNLIDDLHVICIINESMIVAIVYGLDKKATKQPKAIGKV</sequence>
<dbReference type="SMART" id="SM00839">
    <property type="entry name" value="ELFV_dehydrog"/>
    <property type="match status" value="1"/>
</dbReference>
<protein>
    <recommendedName>
        <fullName evidence="3">Glutamate/phenylalanine/leucine/valine/L-tryptophan dehydrogenase C-terminal domain-containing protein</fullName>
    </recommendedName>
</protein>
<dbReference type="InterPro" id="IPR006096">
    <property type="entry name" value="Glu/Leu/Phe/Val/Trp_DH_C"/>
</dbReference>
<keyword evidence="2" id="KW-0520">NAD</keyword>
<reference evidence="4 5" key="1">
    <citation type="journal article" date="2024" name="G3 (Bethesda)">
        <title>Genome assembly of Hibiscus sabdariffa L. provides insights into metabolisms of medicinal natural products.</title>
        <authorList>
            <person name="Kim T."/>
        </authorList>
    </citation>
    <scope>NUCLEOTIDE SEQUENCE [LARGE SCALE GENOMIC DNA]</scope>
    <source>
        <strain evidence="4">TK-2024</strain>
        <tissue evidence="4">Old leaves</tissue>
    </source>
</reference>
<dbReference type="SUPFAM" id="SSF51735">
    <property type="entry name" value="NAD(P)-binding Rossmann-fold domains"/>
    <property type="match status" value="1"/>
</dbReference>
<dbReference type="EMBL" id="JBBPBN010000024">
    <property type="protein sequence ID" value="KAK9010482.1"/>
    <property type="molecule type" value="Genomic_DNA"/>
</dbReference>
<gene>
    <name evidence="4" type="ORF">V6N11_036989</name>
</gene>
<organism evidence="4 5">
    <name type="scientific">Hibiscus sabdariffa</name>
    <name type="common">roselle</name>
    <dbReference type="NCBI Taxonomy" id="183260"/>
    <lineage>
        <taxon>Eukaryota</taxon>
        <taxon>Viridiplantae</taxon>
        <taxon>Streptophyta</taxon>
        <taxon>Embryophyta</taxon>
        <taxon>Tracheophyta</taxon>
        <taxon>Spermatophyta</taxon>
        <taxon>Magnoliopsida</taxon>
        <taxon>eudicotyledons</taxon>
        <taxon>Gunneridae</taxon>
        <taxon>Pentapetalae</taxon>
        <taxon>rosids</taxon>
        <taxon>malvids</taxon>
        <taxon>Malvales</taxon>
        <taxon>Malvaceae</taxon>
        <taxon>Malvoideae</taxon>
        <taxon>Hibiscus</taxon>
    </lineage>
</organism>
<proteinExistence type="predicted"/>
<accession>A0ABR2RC16</accession>